<reference evidence="2 3" key="1">
    <citation type="submission" date="2017-07" db="EMBL/GenBank/DDBJ databases">
        <authorList>
            <person name="Sun Z.S."/>
            <person name="Albrecht U."/>
            <person name="Echele G."/>
            <person name="Lee C.C."/>
        </authorList>
    </citation>
    <scope>NUCLEOTIDE SEQUENCE [LARGE SCALE GENOMIC DNA]</scope>
    <source>
        <strain evidence="2 3">CGMCC 1.12710</strain>
    </source>
</reference>
<dbReference type="InterPro" id="IPR016990">
    <property type="entry name" value="UCP032162_TM"/>
</dbReference>
<accession>A0A239PJ77</accession>
<dbReference type="InterPro" id="IPR019253">
    <property type="entry name" value="DUF2244_TM"/>
</dbReference>
<gene>
    <name evidence="2" type="ORF">SAMN06297382_0167</name>
</gene>
<dbReference type="EMBL" id="FZQA01000001">
    <property type="protein sequence ID" value="SNT67675.1"/>
    <property type="molecule type" value="Genomic_DNA"/>
</dbReference>
<evidence type="ECO:0000313" key="2">
    <source>
        <dbReference type="EMBL" id="SNT67675.1"/>
    </source>
</evidence>
<dbReference type="RefSeq" id="WP_200815188.1">
    <property type="nucleotide sequence ID" value="NZ_FZQA01000001.1"/>
</dbReference>
<proteinExistence type="predicted"/>
<keyword evidence="1" id="KW-0472">Membrane</keyword>
<dbReference type="PIRSF" id="PIRSF032162">
    <property type="entry name" value="UCP032162_imp"/>
    <property type="match status" value="1"/>
</dbReference>
<dbReference type="AlphaFoldDB" id="A0A239PJ77"/>
<keyword evidence="1" id="KW-0812">Transmembrane</keyword>
<evidence type="ECO:0000313" key="3">
    <source>
        <dbReference type="Proteomes" id="UP000198346"/>
    </source>
</evidence>
<dbReference type="Proteomes" id="UP000198346">
    <property type="component" value="Unassembled WGS sequence"/>
</dbReference>
<keyword evidence="1" id="KW-1133">Transmembrane helix</keyword>
<evidence type="ECO:0000256" key="1">
    <source>
        <dbReference type="SAM" id="Phobius"/>
    </source>
</evidence>
<organism evidence="2 3">
    <name type="scientific">Amphiplicatus metriothermophilus</name>
    <dbReference type="NCBI Taxonomy" id="1519374"/>
    <lineage>
        <taxon>Bacteria</taxon>
        <taxon>Pseudomonadati</taxon>
        <taxon>Pseudomonadota</taxon>
        <taxon>Alphaproteobacteria</taxon>
        <taxon>Parvularculales</taxon>
        <taxon>Parvularculaceae</taxon>
        <taxon>Amphiplicatus</taxon>
    </lineage>
</organism>
<sequence length="181" mass="20299">MPRLSAFEDMAPVVAGRARDLPPAPAPPDERVFDAILYPNRSLPDAGFAAVMSVIIGVNLSFGLYFYALGAWPVLGFCGLDVFLVWLAFKLSYRQGRLHERVRVTPDAMWVSRVLPSGHETRWRLQPYWTEVHIDRPARHESQVQVVSKGRTLVLGSFLSPRERAEFADALAEALARARRG</sequence>
<keyword evidence="3" id="KW-1185">Reference proteome</keyword>
<name>A0A239PJ77_9PROT</name>
<dbReference type="Pfam" id="PF10003">
    <property type="entry name" value="DUF2244"/>
    <property type="match status" value="1"/>
</dbReference>
<feature type="transmembrane region" description="Helical" evidence="1">
    <location>
        <begin position="46"/>
        <end position="68"/>
    </location>
</feature>
<feature type="transmembrane region" description="Helical" evidence="1">
    <location>
        <begin position="74"/>
        <end position="93"/>
    </location>
</feature>
<protein>
    <submittedName>
        <fullName evidence="2">Uncharacterized membrane protein</fullName>
    </submittedName>
</protein>